<name>A0A0U5CQZ0_ASPCI</name>
<keyword evidence="3" id="KW-1185">Reference proteome</keyword>
<organism evidence="2 3">
    <name type="scientific">Aspergillus calidoustus</name>
    <dbReference type="NCBI Taxonomy" id="454130"/>
    <lineage>
        <taxon>Eukaryota</taxon>
        <taxon>Fungi</taxon>
        <taxon>Dikarya</taxon>
        <taxon>Ascomycota</taxon>
        <taxon>Pezizomycotina</taxon>
        <taxon>Eurotiomycetes</taxon>
        <taxon>Eurotiomycetidae</taxon>
        <taxon>Eurotiales</taxon>
        <taxon>Aspergillaceae</taxon>
        <taxon>Aspergillus</taxon>
        <taxon>Aspergillus subgen. Nidulantes</taxon>
    </lineage>
</organism>
<protein>
    <submittedName>
        <fullName evidence="2">Uncharacterized protein</fullName>
    </submittedName>
</protein>
<sequence length="132" mass="15082">MTWSIEGILSFITLIATIPTWLIAMYTLFRRWRQSELYNATPTNRLPSPGRRSTLTSWESLRCLTETCLNRPVPRIRASNITARGRLQWALQGFIMLAMLRVLNSTDRFLSLGGNDVDLVASVFLEHRGVRG</sequence>
<keyword evidence="1" id="KW-0812">Transmembrane</keyword>
<gene>
    <name evidence="2" type="ORF">ASPCAL08688</name>
</gene>
<evidence type="ECO:0000313" key="2">
    <source>
        <dbReference type="EMBL" id="CEN62048.1"/>
    </source>
</evidence>
<keyword evidence="1" id="KW-1133">Transmembrane helix</keyword>
<reference evidence="3" key="1">
    <citation type="journal article" date="2016" name="Genome Announc.">
        <title>Draft genome sequences of fungus Aspergillus calidoustus.</title>
        <authorList>
            <person name="Horn F."/>
            <person name="Linde J."/>
            <person name="Mattern D.J."/>
            <person name="Walther G."/>
            <person name="Guthke R."/>
            <person name="Scherlach K."/>
            <person name="Martin K."/>
            <person name="Brakhage A.A."/>
            <person name="Petzke L."/>
            <person name="Valiante V."/>
        </authorList>
    </citation>
    <scope>NUCLEOTIDE SEQUENCE [LARGE SCALE GENOMIC DNA]</scope>
    <source>
        <strain evidence="3">SF006504</strain>
    </source>
</reference>
<evidence type="ECO:0000313" key="3">
    <source>
        <dbReference type="Proteomes" id="UP000054771"/>
    </source>
</evidence>
<evidence type="ECO:0000256" key="1">
    <source>
        <dbReference type="SAM" id="Phobius"/>
    </source>
</evidence>
<accession>A0A0U5CQZ0</accession>
<dbReference type="AlphaFoldDB" id="A0A0U5CQZ0"/>
<proteinExistence type="predicted"/>
<keyword evidence="1" id="KW-0472">Membrane</keyword>
<dbReference type="OrthoDB" id="4505444at2759"/>
<dbReference type="Proteomes" id="UP000054771">
    <property type="component" value="Unassembled WGS sequence"/>
</dbReference>
<feature type="transmembrane region" description="Helical" evidence="1">
    <location>
        <begin position="6"/>
        <end position="29"/>
    </location>
</feature>
<dbReference type="EMBL" id="CDMC01000006">
    <property type="protein sequence ID" value="CEN62048.1"/>
    <property type="molecule type" value="Genomic_DNA"/>
</dbReference>